<dbReference type="InterPro" id="IPR014775">
    <property type="entry name" value="L27_C"/>
</dbReference>
<dbReference type="InterPro" id="IPR036034">
    <property type="entry name" value="PDZ_sf"/>
</dbReference>
<evidence type="ECO:0000256" key="2">
    <source>
        <dbReference type="ARBA" id="ARBA00022443"/>
    </source>
</evidence>
<dbReference type="Gene3D" id="1.10.287.650">
    <property type="entry name" value="L27 domain"/>
    <property type="match status" value="1"/>
</dbReference>
<dbReference type="RefSeq" id="XP_015231005.1">
    <property type="nucleotide sequence ID" value="XM_015375519.1"/>
</dbReference>
<dbReference type="SUPFAM" id="SSF101288">
    <property type="entry name" value="L27 domain"/>
    <property type="match status" value="1"/>
</dbReference>
<dbReference type="SUPFAM" id="SSF50044">
    <property type="entry name" value="SH3-domain"/>
    <property type="match status" value="1"/>
</dbReference>
<dbReference type="PANTHER" id="PTHR23122">
    <property type="entry name" value="MEMBRANE-ASSOCIATED GUANYLATE KINASE MAGUK"/>
    <property type="match status" value="1"/>
</dbReference>
<dbReference type="OMA" id="EIIQILX"/>
<feature type="domain" description="L27" evidence="7">
    <location>
        <begin position="10"/>
        <end position="63"/>
    </location>
</feature>
<dbReference type="RefSeq" id="XP_015231004.1">
    <property type="nucleotide sequence ID" value="XM_015375518.1"/>
</dbReference>
<keyword evidence="2 3" id="KW-0728">SH3 domain</keyword>
<dbReference type="PROSITE" id="PS00856">
    <property type="entry name" value="GUANYLATE_KINASE_1"/>
    <property type="match status" value="1"/>
</dbReference>
<accession>A0A3Q2E6Z8</accession>
<proteinExistence type="inferred from homology"/>
<dbReference type="InterPro" id="IPR036892">
    <property type="entry name" value="L27_dom_sf"/>
</dbReference>
<dbReference type="PROSITE" id="PS51022">
    <property type="entry name" value="L27"/>
    <property type="match status" value="2"/>
</dbReference>
<dbReference type="InterPro" id="IPR027417">
    <property type="entry name" value="P-loop_NTPase"/>
</dbReference>
<dbReference type="InterPro" id="IPR050716">
    <property type="entry name" value="MAGUK"/>
</dbReference>
<dbReference type="SMART" id="SM00072">
    <property type="entry name" value="GuKc"/>
    <property type="match status" value="1"/>
</dbReference>
<protein>
    <submittedName>
        <fullName evidence="8">MAGUK p55 scaffold protein 7a</fullName>
    </submittedName>
</protein>
<dbReference type="SUPFAM" id="SSF52540">
    <property type="entry name" value="P-loop containing nucleoside triphosphate hydrolases"/>
    <property type="match status" value="1"/>
</dbReference>
<evidence type="ECO:0000259" key="5">
    <source>
        <dbReference type="PROSITE" id="PS50052"/>
    </source>
</evidence>
<dbReference type="GeneID" id="107085274"/>
<dbReference type="SUPFAM" id="SSF50156">
    <property type="entry name" value="PDZ domain-like"/>
    <property type="match status" value="1"/>
</dbReference>
<dbReference type="AlphaFoldDB" id="A0A3Q2E6Z8"/>
<dbReference type="InterPro" id="IPR036028">
    <property type="entry name" value="SH3-like_dom_sf"/>
</dbReference>
<dbReference type="Gene3D" id="2.30.42.10">
    <property type="match status" value="1"/>
</dbReference>
<dbReference type="Gene3D" id="2.30.30.40">
    <property type="entry name" value="SH3 Domains"/>
    <property type="match status" value="1"/>
</dbReference>
<dbReference type="SMART" id="SM00326">
    <property type="entry name" value="SH3"/>
    <property type="match status" value="1"/>
</dbReference>
<dbReference type="STRING" id="28743.ENSCVAP00000027239"/>
<dbReference type="InterPro" id="IPR004172">
    <property type="entry name" value="L27_dom"/>
</dbReference>
<dbReference type="Gene3D" id="3.40.50.300">
    <property type="entry name" value="P-loop containing nucleotide triphosphate hydrolases"/>
    <property type="match status" value="1"/>
</dbReference>
<evidence type="ECO:0000259" key="4">
    <source>
        <dbReference type="PROSITE" id="PS50002"/>
    </source>
</evidence>
<reference evidence="8" key="2">
    <citation type="submission" date="2025-09" db="UniProtKB">
        <authorList>
            <consortium name="Ensembl"/>
        </authorList>
    </citation>
    <scope>IDENTIFICATION</scope>
</reference>
<dbReference type="InterPro" id="IPR001478">
    <property type="entry name" value="PDZ"/>
</dbReference>
<dbReference type="Ensembl" id="ENSCVAT00000018088.1">
    <property type="protein sequence ID" value="ENSCVAP00000027239.1"/>
    <property type="gene ID" value="ENSCVAG00000013461.1"/>
</dbReference>
<feature type="domain" description="L27" evidence="7">
    <location>
        <begin position="65"/>
        <end position="122"/>
    </location>
</feature>
<dbReference type="KEGG" id="cvg:107085274"/>
<organism evidence="8 9">
    <name type="scientific">Cyprinodon variegatus</name>
    <name type="common">Sheepshead minnow</name>
    <dbReference type="NCBI Taxonomy" id="28743"/>
    <lineage>
        <taxon>Eukaryota</taxon>
        <taxon>Metazoa</taxon>
        <taxon>Chordata</taxon>
        <taxon>Craniata</taxon>
        <taxon>Vertebrata</taxon>
        <taxon>Euteleostomi</taxon>
        <taxon>Actinopterygii</taxon>
        <taxon>Neopterygii</taxon>
        <taxon>Teleostei</taxon>
        <taxon>Neoteleostei</taxon>
        <taxon>Acanthomorphata</taxon>
        <taxon>Ovalentaria</taxon>
        <taxon>Atherinomorphae</taxon>
        <taxon>Cyprinodontiformes</taxon>
        <taxon>Cyprinodontidae</taxon>
        <taxon>Cyprinodon</taxon>
    </lineage>
</organism>
<evidence type="ECO:0000259" key="7">
    <source>
        <dbReference type="PROSITE" id="PS51022"/>
    </source>
</evidence>
<feature type="domain" description="SH3" evidence="4">
    <location>
        <begin position="228"/>
        <end position="298"/>
    </location>
</feature>
<dbReference type="PROSITE" id="PS50002">
    <property type="entry name" value="SH3"/>
    <property type="match status" value="1"/>
</dbReference>
<dbReference type="CDD" id="cd06799">
    <property type="entry name" value="PDZ_MPP3-MPP4-MPP7-like"/>
    <property type="match status" value="1"/>
</dbReference>
<dbReference type="OrthoDB" id="439127at2759"/>
<evidence type="ECO:0000259" key="6">
    <source>
        <dbReference type="PROSITE" id="PS50106"/>
    </source>
</evidence>
<dbReference type="Proteomes" id="UP000265020">
    <property type="component" value="Unassembled WGS sequence"/>
</dbReference>
<name>A0A3Q2E6Z8_CYPVA</name>
<comment type="similarity">
    <text evidence="1">Belongs to the MAGUK family.</text>
</comment>
<dbReference type="Pfam" id="PF00625">
    <property type="entry name" value="Guanylate_kin"/>
    <property type="match status" value="1"/>
</dbReference>
<feature type="domain" description="Guanylate kinase-like" evidence="5">
    <location>
        <begin position="368"/>
        <end position="560"/>
    </location>
</feature>
<dbReference type="SMART" id="SM00569">
    <property type="entry name" value="L27"/>
    <property type="match status" value="2"/>
</dbReference>
<dbReference type="GeneTree" id="ENSGT00940000156232"/>
<evidence type="ECO:0000313" key="9">
    <source>
        <dbReference type="Proteomes" id="UP000265020"/>
    </source>
</evidence>
<feature type="domain" description="PDZ" evidence="6">
    <location>
        <begin position="139"/>
        <end position="220"/>
    </location>
</feature>
<dbReference type="SMART" id="SM00228">
    <property type="entry name" value="PDZ"/>
    <property type="match status" value="1"/>
</dbReference>
<reference evidence="8" key="1">
    <citation type="submission" date="2025-08" db="UniProtKB">
        <authorList>
            <consortium name="Ensembl"/>
        </authorList>
    </citation>
    <scope>IDENTIFICATION</scope>
</reference>
<dbReference type="Pfam" id="PF02828">
    <property type="entry name" value="L27"/>
    <property type="match status" value="2"/>
</dbReference>
<dbReference type="Pfam" id="PF00595">
    <property type="entry name" value="PDZ"/>
    <property type="match status" value="1"/>
</dbReference>
<dbReference type="InterPro" id="IPR008145">
    <property type="entry name" value="GK/Ca_channel_bsu"/>
</dbReference>
<dbReference type="InterPro" id="IPR008144">
    <property type="entry name" value="Guanylate_kin-like_dom"/>
</dbReference>
<sequence>MPALATGAGHEPGLYALLAALPSQLQPHVSRPEDNTFLQDMFGERGLHSLVKIHERLQHYEESKPVPVLDRAAALAQNLSENLGGKSENGDIKELMKLLEDPHMKSLLSVHDTVAQKRYDPELPPLPEVIDDEENSVKIIRLVKNKEPLGATIRRDDNTGAIIVARIMKGGAADRSGLINAGDELIEVNGIPLDDKKPEEIIRILAQSQGAITFKVVPAGRDDVPLREPKVFLRALFDYDPSKDNAIPCKEAGLGFKKGSILQIMSQGDATWWQAKHEGDANPRAGLIPSKQFQERRFALRQPAVTQPLQRTLSRRSSGFRRSFRLSRRDRKTNKSMYESKKSQIYDMADVPTYEEVAPYCRQRGAKHRLVVLVGPTGVGLDELKKKLLISDPQHFGFTIPHTTRPKRNQESDGVEYHFISKHLFETDIHNNKLVEYGVYNGNYYGTSLDSVRSVLSKNKVCLMDVQPHTIKLLRTAEFKPFVVFVKPPPIERLRETRKNAKFLPGKDDKGSARPFTEEDFKEMLNSAEVMESHYGHLFEKVIVNDDLTTAFKELQLALKQVETETHWVPVSWTHS</sequence>
<dbReference type="PROSITE" id="PS50052">
    <property type="entry name" value="GUANYLATE_KINASE_2"/>
    <property type="match status" value="1"/>
</dbReference>
<dbReference type="PROSITE" id="PS50106">
    <property type="entry name" value="PDZ"/>
    <property type="match status" value="1"/>
</dbReference>
<dbReference type="CTD" id="30166"/>
<dbReference type="InterPro" id="IPR020590">
    <property type="entry name" value="Guanylate_kinase_CS"/>
</dbReference>
<dbReference type="InterPro" id="IPR001452">
    <property type="entry name" value="SH3_domain"/>
</dbReference>
<evidence type="ECO:0000313" key="8">
    <source>
        <dbReference type="Ensembl" id="ENSCVAP00000027239.1"/>
    </source>
</evidence>
<keyword evidence="9" id="KW-1185">Reference proteome</keyword>
<evidence type="ECO:0000256" key="3">
    <source>
        <dbReference type="PROSITE-ProRule" id="PRU00192"/>
    </source>
</evidence>
<dbReference type="CDD" id="cd00071">
    <property type="entry name" value="GMPK"/>
    <property type="match status" value="1"/>
</dbReference>
<evidence type="ECO:0000256" key="1">
    <source>
        <dbReference type="ARBA" id="ARBA00007014"/>
    </source>
</evidence>